<accession>A0AAV4R3V0</accession>
<sequence length="106" mass="11520">MSMDEQKGKSQTVPRKSGDPQNLGVLVTSNSDGTMAAQITLHSVVKAKLAQALGDAVIKPGRVHPGSNHRLEPYFIHPELHLPTSQHRFLGLATLSPYQSNADRLQ</sequence>
<feature type="region of interest" description="Disordered" evidence="1">
    <location>
        <begin position="1"/>
        <end position="24"/>
    </location>
</feature>
<comment type="caution">
    <text evidence="2">The sequence shown here is derived from an EMBL/GenBank/DDBJ whole genome shotgun (WGS) entry which is preliminary data.</text>
</comment>
<evidence type="ECO:0000313" key="2">
    <source>
        <dbReference type="EMBL" id="GIY15092.1"/>
    </source>
</evidence>
<keyword evidence="3" id="KW-1185">Reference proteome</keyword>
<protein>
    <submittedName>
        <fullName evidence="2">Uncharacterized protein</fullName>
    </submittedName>
</protein>
<gene>
    <name evidence="2" type="ORF">CDAR_268761</name>
</gene>
<dbReference type="AlphaFoldDB" id="A0AAV4R3V0"/>
<evidence type="ECO:0000313" key="3">
    <source>
        <dbReference type="Proteomes" id="UP001054837"/>
    </source>
</evidence>
<dbReference type="EMBL" id="BPLQ01005473">
    <property type="protein sequence ID" value="GIY15092.1"/>
    <property type="molecule type" value="Genomic_DNA"/>
</dbReference>
<proteinExistence type="predicted"/>
<evidence type="ECO:0000256" key="1">
    <source>
        <dbReference type="SAM" id="MobiDB-lite"/>
    </source>
</evidence>
<reference evidence="2 3" key="1">
    <citation type="submission" date="2021-06" db="EMBL/GenBank/DDBJ databases">
        <title>Caerostris darwini draft genome.</title>
        <authorList>
            <person name="Kono N."/>
            <person name="Arakawa K."/>
        </authorList>
    </citation>
    <scope>NUCLEOTIDE SEQUENCE [LARGE SCALE GENOMIC DNA]</scope>
</reference>
<name>A0AAV4R3V0_9ARAC</name>
<organism evidence="2 3">
    <name type="scientific">Caerostris darwini</name>
    <dbReference type="NCBI Taxonomy" id="1538125"/>
    <lineage>
        <taxon>Eukaryota</taxon>
        <taxon>Metazoa</taxon>
        <taxon>Ecdysozoa</taxon>
        <taxon>Arthropoda</taxon>
        <taxon>Chelicerata</taxon>
        <taxon>Arachnida</taxon>
        <taxon>Araneae</taxon>
        <taxon>Araneomorphae</taxon>
        <taxon>Entelegynae</taxon>
        <taxon>Araneoidea</taxon>
        <taxon>Araneidae</taxon>
        <taxon>Caerostris</taxon>
    </lineage>
</organism>
<dbReference type="Proteomes" id="UP001054837">
    <property type="component" value="Unassembled WGS sequence"/>
</dbReference>